<dbReference type="RefSeq" id="WP_151865684.1">
    <property type="nucleotide sequence ID" value="NZ_WBZB01000019.1"/>
</dbReference>
<comment type="caution">
    <text evidence="8">The sequence shown here is derived from an EMBL/GenBank/DDBJ whole genome shotgun (WGS) entry which is preliminary data.</text>
</comment>
<feature type="transmembrane region" description="Helical" evidence="6">
    <location>
        <begin position="360"/>
        <end position="380"/>
    </location>
</feature>
<sequence>MRNIIFTVYYTILRYFRDKKTLVTMIVFPLVLIFILGSALSTAFTPSEMGKTKVAYLSLDKGGFTQAFEEFLQVEDVEELLEVVEIESYEEGVSLISQQKVSGFIFIEEDHSLRLQEGKEAKVKIVSSRYGNFRSKVIANVVEAFTNGSNAIAATATLGKMNPNYNPGNSIDYSTISIKGRIPTSMDYYSVTMLAMIMMYGSSYGIYGIAQDYFDSIGSRIKASPIRAYQLYIGKTLGIVLTLTLQALIVVLFSKYAYGVNWGGSIGVIMLICFSLATLSTGLGVMLSMVTGDRRAANNISSILVPVFTFISGGYMPLSNFGGGKIAGLFDRLKLVSPNYLTQRAMFNQIFDGSLKGAEVFIMGLWAISLMLFLTSIMAGRRQVQ</sequence>
<proteinExistence type="predicted"/>
<evidence type="ECO:0000256" key="5">
    <source>
        <dbReference type="ARBA" id="ARBA00023136"/>
    </source>
</evidence>
<feature type="domain" description="ABC-2 type transporter transmembrane" evidence="7">
    <location>
        <begin position="19"/>
        <end position="377"/>
    </location>
</feature>
<dbReference type="InterPro" id="IPR013525">
    <property type="entry name" value="ABC2_TM"/>
</dbReference>
<organism evidence="8 9">
    <name type="scientific">Alkaliphilus serpentinus</name>
    <dbReference type="NCBI Taxonomy" id="1482731"/>
    <lineage>
        <taxon>Bacteria</taxon>
        <taxon>Bacillati</taxon>
        <taxon>Bacillota</taxon>
        <taxon>Clostridia</taxon>
        <taxon>Peptostreptococcales</taxon>
        <taxon>Natronincolaceae</taxon>
        <taxon>Alkaliphilus</taxon>
    </lineage>
</organism>
<gene>
    <name evidence="8" type="ORF">F8153_07085</name>
</gene>
<evidence type="ECO:0000256" key="2">
    <source>
        <dbReference type="ARBA" id="ARBA00022475"/>
    </source>
</evidence>
<feature type="transmembrane region" description="Helical" evidence="6">
    <location>
        <begin position="21"/>
        <end position="44"/>
    </location>
</feature>
<keyword evidence="4 6" id="KW-1133">Transmembrane helix</keyword>
<feature type="transmembrane region" description="Helical" evidence="6">
    <location>
        <begin position="188"/>
        <end position="210"/>
    </location>
</feature>
<evidence type="ECO:0000256" key="6">
    <source>
        <dbReference type="SAM" id="Phobius"/>
    </source>
</evidence>
<keyword evidence="2" id="KW-1003">Cell membrane</keyword>
<accession>A0A833M9N8</accession>
<evidence type="ECO:0000259" key="7">
    <source>
        <dbReference type="Pfam" id="PF12698"/>
    </source>
</evidence>
<dbReference type="GO" id="GO:0140359">
    <property type="term" value="F:ABC-type transporter activity"/>
    <property type="evidence" value="ECO:0007669"/>
    <property type="project" value="InterPro"/>
</dbReference>
<dbReference type="OrthoDB" id="1864035at2"/>
<comment type="subcellular location">
    <subcellularLocation>
        <location evidence="1">Cell membrane</location>
        <topology evidence="1">Multi-pass membrane protein</topology>
    </subcellularLocation>
</comment>
<evidence type="ECO:0000313" key="9">
    <source>
        <dbReference type="Proteomes" id="UP000465601"/>
    </source>
</evidence>
<dbReference type="Pfam" id="PF12698">
    <property type="entry name" value="ABC2_membrane_3"/>
    <property type="match status" value="1"/>
</dbReference>
<dbReference type="AlphaFoldDB" id="A0A833M9N8"/>
<evidence type="ECO:0000256" key="3">
    <source>
        <dbReference type="ARBA" id="ARBA00022692"/>
    </source>
</evidence>
<evidence type="ECO:0000313" key="8">
    <source>
        <dbReference type="EMBL" id="KAB3530341.1"/>
    </source>
</evidence>
<evidence type="ECO:0000256" key="4">
    <source>
        <dbReference type="ARBA" id="ARBA00022989"/>
    </source>
</evidence>
<keyword evidence="9" id="KW-1185">Reference proteome</keyword>
<dbReference type="EMBL" id="WBZB01000019">
    <property type="protein sequence ID" value="KAB3530341.1"/>
    <property type="molecule type" value="Genomic_DNA"/>
</dbReference>
<dbReference type="Proteomes" id="UP000465601">
    <property type="component" value="Unassembled WGS sequence"/>
</dbReference>
<reference evidence="8 9" key="1">
    <citation type="submission" date="2019-10" db="EMBL/GenBank/DDBJ databases">
        <title>Alkaliphilus serpentinus sp. nov. and Alkaliphilus pronyensis sp. nov., two novel anaerobic alkaliphilic species isolated from the serpentinized-hosted hydrothermal field of the Prony Bay (New Caledonia).</title>
        <authorList>
            <person name="Postec A."/>
        </authorList>
    </citation>
    <scope>NUCLEOTIDE SEQUENCE [LARGE SCALE GENOMIC DNA]</scope>
    <source>
        <strain evidence="8 9">LacT</strain>
    </source>
</reference>
<dbReference type="GO" id="GO:0005886">
    <property type="term" value="C:plasma membrane"/>
    <property type="evidence" value="ECO:0007669"/>
    <property type="project" value="UniProtKB-SubCell"/>
</dbReference>
<dbReference type="Gene3D" id="3.40.1710.10">
    <property type="entry name" value="abc type-2 transporter like domain"/>
    <property type="match status" value="1"/>
</dbReference>
<feature type="transmembrane region" description="Helical" evidence="6">
    <location>
        <begin position="299"/>
        <end position="318"/>
    </location>
</feature>
<dbReference type="PANTHER" id="PTHR30294">
    <property type="entry name" value="MEMBRANE COMPONENT OF ABC TRANSPORTER YHHJ-RELATED"/>
    <property type="match status" value="1"/>
</dbReference>
<feature type="transmembrane region" description="Helical" evidence="6">
    <location>
        <begin position="231"/>
        <end position="253"/>
    </location>
</feature>
<protein>
    <submittedName>
        <fullName evidence="8">ABC transporter permease</fullName>
    </submittedName>
</protein>
<evidence type="ECO:0000256" key="1">
    <source>
        <dbReference type="ARBA" id="ARBA00004651"/>
    </source>
</evidence>
<dbReference type="PANTHER" id="PTHR30294:SF48">
    <property type="entry name" value="LINEARMYCIN RESISTANCE PERMEASE PROTEIN LNRM"/>
    <property type="match status" value="1"/>
</dbReference>
<keyword evidence="3 6" id="KW-0812">Transmembrane</keyword>
<feature type="transmembrane region" description="Helical" evidence="6">
    <location>
        <begin position="265"/>
        <end position="287"/>
    </location>
</feature>
<keyword evidence="5 6" id="KW-0472">Membrane</keyword>
<name>A0A833M9N8_9FIRM</name>
<dbReference type="InterPro" id="IPR051449">
    <property type="entry name" value="ABC-2_transporter_component"/>
</dbReference>